<evidence type="ECO:0000256" key="1">
    <source>
        <dbReference type="SAM" id="Coils"/>
    </source>
</evidence>
<gene>
    <name evidence="2" type="ORF">GCM10010978_09880</name>
</gene>
<name>A0A8J2ZR72_9BACI</name>
<reference evidence="2" key="2">
    <citation type="submission" date="2020-09" db="EMBL/GenBank/DDBJ databases">
        <authorList>
            <person name="Sun Q."/>
            <person name="Zhou Y."/>
        </authorList>
    </citation>
    <scope>NUCLEOTIDE SEQUENCE</scope>
    <source>
        <strain evidence="2">CGMCC 1.12360</strain>
    </source>
</reference>
<protein>
    <submittedName>
        <fullName evidence="2">Uncharacterized protein</fullName>
    </submittedName>
</protein>
<dbReference type="Proteomes" id="UP000602050">
    <property type="component" value="Unassembled WGS sequence"/>
</dbReference>
<evidence type="ECO:0000313" key="2">
    <source>
        <dbReference type="EMBL" id="GGH72709.1"/>
    </source>
</evidence>
<organism evidence="2 3">
    <name type="scientific">Compostibacillus humi</name>
    <dbReference type="NCBI Taxonomy" id="1245525"/>
    <lineage>
        <taxon>Bacteria</taxon>
        <taxon>Bacillati</taxon>
        <taxon>Bacillota</taxon>
        <taxon>Bacilli</taxon>
        <taxon>Bacillales</taxon>
        <taxon>Bacillaceae</taxon>
        <taxon>Compostibacillus</taxon>
    </lineage>
</organism>
<evidence type="ECO:0000313" key="3">
    <source>
        <dbReference type="Proteomes" id="UP000602050"/>
    </source>
</evidence>
<dbReference type="RefSeq" id="WP_188391269.1">
    <property type="nucleotide sequence ID" value="NZ_BMEV01000013.1"/>
</dbReference>
<dbReference type="AlphaFoldDB" id="A0A8J2ZR72"/>
<comment type="caution">
    <text evidence="2">The sequence shown here is derived from an EMBL/GenBank/DDBJ whole genome shotgun (WGS) entry which is preliminary data.</text>
</comment>
<reference evidence="2" key="1">
    <citation type="journal article" date="2014" name="Int. J. Syst. Evol. Microbiol.">
        <title>Complete genome sequence of Corynebacterium casei LMG S-19264T (=DSM 44701T), isolated from a smear-ripened cheese.</title>
        <authorList>
            <consortium name="US DOE Joint Genome Institute (JGI-PGF)"/>
            <person name="Walter F."/>
            <person name="Albersmeier A."/>
            <person name="Kalinowski J."/>
            <person name="Ruckert C."/>
        </authorList>
    </citation>
    <scope>NUCLEOTIDE SEQUENCE</scope>
    <source>
        <strain evidence="2">CGMCC 1.12360</strain>
    </source>
</reference>
<dbReference type="EMBL" id="BMEV01000013">
    <property type="protein sequence ID" value="GGH72709.1"/>
    <property type="molecule type" value="Genomic_DNA"/>
</dbReference>
<feature type="coiled-coil region" evidence="1">
    <location>
        <begin position="156"/>
        <end position="183"/>
    </location>
</feature>
<keyword evidence="3" id="KW-1185">Reference proteome</keyword>
<accession>A0A8J2ZR72</accession>
<sequence>MTINIKDKYQKEVEKAVKKFRRDVEKIKTSENPYYHDEAVRDYEIQRLREELEKQVNEINKQFNAEIDAKIEELEPIAAKSFFKPTETDKRLVDEFVSEFLADAKLAFSDSEKLDAFEKFEEKLGFLDENGLSLVRKRLPELFDALSDDTTLQSKIRGLNRTLKELQTTEKMALEELKEQKMNGIDAAFRRLRLIHPAFSDYKYNRYNNANR</sequence>
<proteinExistence type="predicted"/>
<keyword evidence="1" id="KW-0175">Coiled coil</keyword>